<dbReference type="GO" id="GO:0010008">
    <property type="term" value="C:endosome membrane"/>
    <property type="evidence" value="ECO:0007669"/>
    <property type="project" value="UniProtKB-SubCell"/>
</dbReference>
<keyword evidence="6 11" id="KW-0865">Zymogen</keyword>
<feature type="modified residue" description="Pyruvic acid (Ser); by autocatalysis" evidence="11">
    <location>
        <position position="853"/>
    </location>
</feature>
<evidence type="ECO:0000313" key="14">
    <source>
        <dbReference type="EMBL" id="TPX36290.1"/>
    </source>
</evidence>
<evidence type="ECO:0000256" key="9">
    <source>
        <dbReference type="ARBA" id="ARBA00023264"/>
    </source>
</evidence>
<name>A0A507C429_9FUNG</name>
<dbReference type="InterPro" id="IPR003817">
    <property type="entry name" value="PS_Dcarbxylase"/>
</dbReference>
<comment type="pathway">
    <text evidence="11">Phospholipid metabolism; phosphatidylethanolamine biosynthesis; phosphatidylethanolamine from CDP-diacylglycerol: step 2/2.</text>
</comment>
<dbReference type="InterPro" id="IPR018247">
    <property type="entry name" value="EF_Hand_1_Ca_BS"/>
</dbReference>
<dbReference type="UniPathway" id="UPA00558">
    <property type="reaction ID" value="UER00616"/>
</dbReference>
<dbReference type="EMBL" id="QEAO01000005">
    <property type="protein sequence ID" value="TPX36290.1"/>
    <property type="molecule type" value="Genomic_DNA"/>
</dbReference>
<evidence type="ECO:0000256" key="3">
    <source>
        <dbReference type="ARBA" id="ARBA00022793"/>
    </source>
</evidence>
<dbReference type="PANTHER" id="PTHR10067:SF17">
    <property type="entry name" value="PHOSPHATIDYLSERINE DECARBOXYLASE PROENZYME 2"/>
    <property type="match status" value="1"/>
</dbReference>
<sequence length="895" mass="98824">MLARDRGSQASQADSVDEEPIPPKPYSSYSNFLNSAVSSLSSLSLNALSNAGLALLSWYPFLALNPWGRLGFVALRAANFKLHTLKVQVIQGRNLTDETAIALGSSSLYVNLTTGDSRGSSQTFQTSVTSNRINSNWNVEFDISVTNRIPTLEILLCDTKPTGTAHFGRLELSLADFFRACSAPMFEDQRNVPIWYPLSSGSRPGQKAASGDLLVKIGLVGEVDQSVLDAIEQVMGGAYYALPVEPAQTFEQLHYEQFTSKRKSYAGSIRVEIGQFSQDSEKDGLVSLDVVAASNLPTPKGNSVGDCNPFVVIGYKQESYRTRVIVHATDPVWNEQLSLHVMPYIPSNQVQITVHDKDHFSGGKALASASAPIGRVIRLCKDEVSKAVANPKTGWTVGISLELTPNLTVAKPTKEGPTHIILRARFVPVIELRRLFLLTYARYYDTNEDNHINRVELQTILDTLGSTLTEESITRLFDSERSLEIGLPFDAFVAAVESWITGPEGHVSGDKDGKVEHIIRLEQCPMCQSPIPEEICDLDLLSHVALCAEGDQRKIDALIMGGFLTEVYPSKKWFTKVLSFVPFQGYSGSDNSILVVDRKTGSLVKEKIPSYIRVGIRLLYQSAISRSAVRTKAIRKMLKSLSIKQGRKFDDPSSAADIPGFIEYHKLNMREVLEPIENFQTFNQFFYRKLKPGARVLASPSPRVAVCPADCRLTAFVSVKDATKLWIKGREFTIAALLKDDAMARRFAGGCVSICRLAPQDYHRFHSPVDGVVSKMKKIEGDYYTVNPMAVRTTVDVYTDNVRLVTYIESDNFGTVAYICVGAMLVGSIVPTVVEGQWIKRMDEIGYFAFGGSTIIVLFEPGRCKYDDDLLSNSRKDLETFVKVGETLGRGKAAT</sequence>
<keyword evidence="4 11" id="KW-0443">Lipid metabolism</keyword>
<evidence type="ECO:0000256" key="2">
    <source>
        <dbReference type="ARBA" id="ARBA00022516"/>
    </source>
</evidence>
<comment type="domain">
    <text evidence="11">The C2 domains have an essential, but non-catalytic function. They may facilitate interactions with other proteins and are required for lipid transport function.</text>
</comment>
<evidence type="ECO:0000256" key="5">
    <source>
        <dbReference type="ARBA" id="ARBA00023136"/>
    </source>
</evidence>
<dbReference type="InterPro" id="IPR035892">
    <property type="entry name" value="C2_domain_sf"/>
</dbReference>
<feature type="active site" description="Charge relay system; for autoendoproteolytic cleavage activity" evidence="11">
    <location>
        <position position="853"/>
    </location>
</feature>
<evidence type="ECO:0000256" key="7">
    <source>
        <dbReference type="ARBA" id="ARBA00023209"/>
    </source>
</evidence>
<reference evidence="14 15" key="1">
    <citation type="journal article" date="2019" name="Sci. Rep.">
        <title>Comparative genomics of chytrid fungi reveal insights into the obligate biotrophic and pathogenic lifestyle of Synchytrium endobioticum.</title>
        <authorList>
            <person name="van de Vossenberg B.T.L.H."/>
            <person name="Warris S."/>
            <person name="Nguyen H.D.T."/>
            <person name="van Gent-Pelzer M.P.E."/>
            <person name="Joly D.L."/>
            <person name="van de Geest H.C."/>
            <person name="Bonants P.J.M."/>
            <person name="Smith D.S."/>
            <person name="Levesque C.A."/>
            <person name="van der Lee T.A.J."/>
        </authorList>
    </citation>
    <scope>NUCLEOTIDE SEQUENCE [LARGE SCALE GENOMIC DNA]</scope>
    <source>
        <strain evidence="14 15">JEL517</strain>
    </source>
</reference>
<comment type="function">
    <text evidence="11">Catalyzes the formation of phosphatidylethanolamine (PtdEtn) from phosphatidylserine (PtdSer). Plays a central role in phospholipid metabolism and in the interorganelle trafficking of phosphatidylserine.</text>
</comment>
<keyword evidence="11" id="KW-0967">Endosome</keyword>
<dbReference type="InterPro" id="IPR000008">
    <property type="entry name" value="C2_dom"/>
</dbReference>
<dbReference type="PROSITE" id="PS50004">
    <property type="entry name" value="C2"/>
    <property type="match status" value="2"/>
</dbReference>
<organism evidence="14 15">
    <name type="scientific">Synchytrium microbalum</name>
    <dbReference type="NCBI Taxonomy" id="1806994"/>
    <lineage>
        <taxon>Eukaryota</taxon>
        <taxon>Fungi</taxon>
        <taxon>Fungi incertae sedis</taxon>
        <taxon>Chytridiomycota</taxon>
        <taxon>Chytridiomycota incertae sedis</taxon>
        <taxon>Chytridiomycetes</taxon>
        <taxon>Synchytriales</taxon>
        <taxon>Synchytriaceae</taxon>
        <taxon>Synchytrium</taxon>
    </lineage>
</organism>
<feature type="chain" id="PRO_5023479381" description="Phosphatidylserine decarboxylase 2 alpha chain" evidence="11">
    <location>
        <begin position="853"/>
        <end position="895"/>
    </location>
</feature>
<keyword evidence="15" id="KW-1185">Reference proteome</keyword>
<feature type="domain" description="C2" evidence="13">
    <location>
        <begin position="265"/>
        <end position="388"/>
    </location>
</feature>
<evidence type="ECO:0000256" key="10">
    <source>
        <dbReference type="ARBA" id="ARBA00023317"/>
    </source>
</evidence>
<keyword evidence="3 11" id="KW-0210">Decarboxylase</keyword>
<comment type="catalytic activity">
    <reaction evidence="11">
        <text>a 1,2-diacyl-sn-glycero-3-phospho-L-serine + H(+) = a 1,2-diacyl-sn-glycero-3-phosphoethanolamine + CO2</text>
        <dbReference type="Rhea" id="RHEA:20828"/>
        <dbReference type="ChEBI" id="CHEBI:15378"/>
        <dbReference type="ChEBI" id="CHEBI:16526"/>
        <dbReference type="ChEBI" id="CHEBI:57262"/>
        <dbReference type="ChEBI" id="CHEBI:64612"/>
        <dbReference type="EC" id="4.1.1.65"/>
    </reaction>
</comment>
<dbReference type="PANTHER" id="PTHR10067">
    <property type="entry name" value="PHOSPHATIDYLSERINE DECARBOXYLASE"/>
    <property type="match status" value="1"/>
</dbReference>
<feature type="chain" id="PRO_5023479382" description="Phosphatidylserine decarboxylase 2 beta chain" evidence="11">
    <location>
        <begin position="1"/>
        <end position="852"/>
    </location>
</feature>
<keyword evidence="5 11" id="KW-0472">Membrane</keyword>
<dbReference type="EC" id="4.1.1.65" evidence="11"/>
<dbReference type="GO" id="GO:0004609">
    <property type="term" value="F:phosphatidylserine decarboxylase activity"/>
    <property type="evidence" value="ECO:0007669"/>
    <property type="project" value="UniProtKB-UniRule"/>
</dbReference>
<dbReference type="NCBIfam" id="TIGR00163">
    <property type="entry name" value="PS_decarb"/>
    <property type="match status" value="1"/>
</dbReference>
<keyword evidence="10 11" id="KW-0670">Pyruvate</keyword>
<comment type="PTM">
    <text evidence="11">Is synthesized initially as an inactive proenzyme. Formation of the active enzyme involves a self-maturation process in which the active site pyruvoyl group is generated from an internal serine residue via an autocatalytic post-translational modification. Two non-identical subunits are generated from the proenzyme in this reaction, and the pyruvate is formed at the N-terminus of the alpha chain, which is derived from the carboxyl end of the proenzyme. The autoendoproteolytic cleavage occurs by a canonical serine protease mechanism, in which the side chain hydroxyl group of the serine supplies its oxygen atom to form the C-terminus of the beta chain, while the remainder of the serine residue undergoes an oxidative deamination to produce ammonia and the pyruvoyl prosthetic group on the alpha chain. During this reaction, the Ser that is part of the protease active site of the proenzyme becomes the pyruvoyl prosthetic group, which constitutes an essential element of the active site of the mature decarboxylase.</text>
</comment>
<keyword evidence="9 11" id="KW-1208">Phospholipid metabolism</keyword>
<comment type="subunit">
    <text evidence="11">Heterodimer of a large membrane-associated beta subunit and a small pyruvoyl-containing alpha subunit.</text>
</comment>
<dbReference type="Pfam" id="PF00168">
    <property type="entry name" value="C2"/>
    <property type="match status" value="2"/>
</dbReference>
<dbReference type="PROSITE" id="PS00018">
    <property type="entry name" value="EF_HAND_1"/>
    <property type="match status" value="1"/>
</dbReference>
<feature type="active site" description="Charge relay system; for autoendoproteolytic cleavage activity" evidence="11">
    <location>
        <position position="710"/>
    </location>
</feature>
<evidence type="ECO:0000256" key="1">
    <source>
        <dbReference type="ARBA" id="ARBA00005189"/>
    </source>
</evidence>
<dbReference type="HAMAP" id="MF_00663">
    <property type="entry name" value="PS_decarb_PSD_B_type2"/>
    <property type="match status" value="1"/>
</dbReference>
<keyword evidence="8 11" id="KW-0456">Lyase</keyword>
<dbReference type="STRING" id="1806994.A0A507C429"/>
<accession>A0A507C429</accession>
<keyword evidence="7 11" id="KW-0594">Phospholipid biosynthesis</keyword>
<comment type="caution">
    <text evidence="14">The sequence shown here is derived from an EMBL/GenBank/DDBJ whole genome shotgun (WGS) entry which is preliminary data.</text>
</comment>
<dbReference type="InterPro" id="IPR033177">
    <property type="entry name" value="PSD-B"/>
</dbReference>
<dbReference type="SMART" id="SM00239">
    <property type="entry name" value="C2"/>
    <property type="match status" value="2"/>
</dbReference>
<evidence type="ECO:0000256" key="12">
    <source>
        <dbReference type="SAM" id="MobiDB-lite"/>
    </source>
</evidence>
<dbReference type="Gene3D" id="1.10.238.10">
    <property type="entry name" value="EF-hand"/>
    <property type="match status" value="1"/>
</dbReference>
<dbReference type="GO" id="GO:0006646">
    <property type="term" value="P:phosphatidylethanolamine biosynthetic process"/>
    <property type="evidence" value="ECO:0007669"/>
    <property type="project" value="UniProtKB-UniRule"/>
</dbReference>
<evidence type="ECO:0000256" key="11">
    <source>
        <dbReference type="HAMAP-Rule" id="MF_03209"/>
    </source>
</evidence>
<feature type="active site" description="Schiff-base intermediate with substrate; via pyruvic acid; for decarboxylase activity" evidence="11">
    <location>
        <position position="853"/>
    </location>
</feature>
<dbReference type="OrthoDB" id="5973539at2759"/>
<feature type="site" description="Cleavage (non-hydrolytic); by autocatalysis" evidence="11">
    <location>
        <begin position="852"/>
        <end position="853"/>
    </location>
</feature>
<keyword evidence="11" id="KW-0333">Golgi apparatus</keyword>
<dbReference type="InterPro" id="IPR033179">
    <property type="entry name" value="PSD_type2_pro"/>
</dbReference>
<comment type="cofactor">
    <cofactor evidence="11">
        <name>pyruvate</name>
        <dbReference type="ChEBI" id="CHEBI:15361"/>
    </cofactor>
    <text evidence="11">Binds 1 pyruvoyl group covalently per subunit.</text>
</comment>
<keyword evidence="2 11" id="KW-0444">Lipid biosynthesis</keyword>
<comment type="similarity">
    <text evidence="11">Belongs to the phosphatidylserine decarboxylase family. PSD-B subfamily. Eukaryotic type II sub-subfamily.</text>
</comment>
<dbReference type="GO" id="GO:0005795">
    <property type="term" value="C:Golgi stack"/>
    <property type="evidence" value="ECO:0007669"/>
    <property type="project" value="UniProtKB-UniRule"/>
</dbReference>
<evidence type="ECO:0000256" key="6">
    <source>
        <dbReference type="ARBA" id="ARBA00023145"/>
    </source>
</evidence>
<feature type="active site" description="Charge relay system; for autoendoproteolytic cleavage activity" evidence="11">
    <location>
        <position position="766"/>
    </location>
</feature>
<dbReference type="GO" id="GO:0016540">
    <property type="term" value="P:protein autoprocessing"/>
    <property type="evidence" value="ECO:0007669"/>
    <property type="project" value="UniProtKB-UniRule"/>
</dbReference>
<evidence type="ECO:0000256" key="8">
    <source>
        <dbReference type="ARBA" id="ARBA00023239"/>
    </source>
</evidence>
<comment type="subcellular location">
    <subcellularLocation>
        <location evidence="11">Golgi apparatus membrane</location>
        <topology evidence="11">Peripheral membrane protein</topology>
        <orientation evidence="11">Cytoplasmic side</orientation>
    </subcellularLocation>
    <subcellularLocation>
        <location evidence="11">Endosome membrane</location>
        <topology evidence="11">Peripheral membrane protein</topology>
        <orientation evidence="11">Cytoplasmic side</orientation>
    </subcellularLocation>
</comment>
<dbReference type="Proteomes" id="UP000319731">
    <property type="component" value="Unassembled WGS sequence"/>
</dbReference>
<evidence type="ECO:0000256" key="4">
    <source>
        <dbReference type="ARBA" id="ARBA00023098"/>
    </source>
</evidence>
<proteinExistence type="inferred from homology"/>
<evidence type="ECO:0000259" key="13">
    <source>
        <dbReference type="PROSITE" id="PS50004"/>
    </source>
</evidence>
<comment type="pathway">
    <text evidence="1">Lipid metabolism.</text>
</comment>
<dbReference type="SUPFAM" id="SSF49562">
    <property type="entry name" value="C2 domain (Calcium/lipid-binding domain, CaLB)"/>
    <property type="match status" value="2"/>
</dbReference>
<dbReference type="Gene3D" id="2.60.40.150">
    <property type="entry name" value="C2 domain"/>
    <property type="match status" value="2"/>
</dbReference>
<dbReference type="GO" id="GO:0000139">
    <property type="term" value="C:Golgi membrane"/>
    <property type="evidence" value="ECO:0007669"/>
    <property type="project" value="UniProtKB-SubCell"/>
</dbReference>
<gene>
    <name evidence="11" type="primary">PSD2</name>
    <name evidence="14" type="ORF">SmJEL517_g01422</name>
</gene>
<feature type="region of interest" description="Disordered" evidence="12">
    <location>
        <begin position="1"/>
        <end position="22"/>
    </location>
</feature>
<feature type="domain" description="C2" evidence="13">
    <location>
        <begin position="66"/>
        <end position="196"/>
    </location>
</feature>
<dbReference type="AlphaFoldDB" id="A0A507C429"/>
<protein>
    <recommendedName>
        <fullName evidence="11">Phosphatidylserine decarboxylase proenzyme 2</fullName>
        <ecNumber evidence="11">4.1.1.65</ecNumber>
    </recommendedName>
    <component>
        <recommendedName>
            <fullName evidence="11">Phosphatidylserine decarboxylase 2 beta chain</fullName>
        </recommendedName>
    </component>
    <component>
        <recommendedName>
            <fullName evidence="11">Phosphatidylserine decarboxylase 2 alpha chain</fullName>
        </recommendedName>
    </component>
</protein>
<evidence type="ECO:0000313" key="15">
    <source>
        <dbReference type="Proteomes" id="UP000319731"/>
    </source>
</evidence>
<dbReference type="Pfam" id="PF02666">
    <property type="entry name" value="PS_Dcarbxylase"/>
    <property type="match status" value="1"/>
</dbReference>